<reference evidence="2 3" key="1">
    <citation type="submission" date="2019-07" db="EMBL/GenBank/DDBJ databases">
        <authorList>
            <person name="Kim J.K."/>
            <person name="Cheong H.-M."/>
            <person name="Choi Y."/>
            <person name="Hwang K.J."/>
            <person name="Lee S."/>
            <person name="Choi C."/>
        </authorList>
    </citation>
    <scope>NUCLEOTIDE SEQUENCE [LARGE SCALE GENOMIC DNA]</scope>
    <source>
        <strain evidence="2 3">KS 22</strain>
    </source>
</reference>
<dbReference type="Pfam" id="PF08240">
    <property type="entry name" value="ADH_N"/>
    <property type="match status" value="1"/>
</dbReference>
<dbReference type="EMBL" id="CP041969">
    <property type="protein sequence ID" value="QMV40687.1"/>
    <property type="molecule type" value="Genomic_DNA"/>
</dbReference>
<evidence type="ECO:0000259" key="1">
    <source>
        <dbReference type="SMART" id="SM00829"/>
    </source>
</evidence>
<dbReference type="Gene3D" id="3.40.50.720">
    <property type="entry name" value="NAD(P)-binding Rossmann-like Domain"/>
    <property type="match status" value="1"/>
</dbReference>
<accession>A0A7G5BUQ3</accession>
<dbReference type="Pfam" id="PF13602">
    <property type="entry name" value="ADH_zinc_N_2"/>
    <property type="match status" value="1"/>
</dbReference>
<dbReference type="GO" id="GO:0016491">
    <property type="term" value="F:oxidoreductase activity"/>
    <property type="evidence" value="ECO:0007669"/>
    <property type="project" value="InterPro"/>
</dbReference>
<dbReference type="InterPro" id="IPR052733">
    <property type="entry name" value="Chloroplast_QOR"/>
</dbReference>
<dbReference type="Gene3D" id="3.90.180.10">
    <property type="entry name" value="Medium-chain alcohol dehydrogenases, catalytic domain"/>
    <property type="match status" value="1"/>
</dbReference>
<gene>
    <name evidence="2" type="ORF">FPL14_05320</name>
</gene>
<dbReference type="InterPro" id="IPR013154">
    <property type="entry name" value="ADH-like_N"/>
</dbReference>
<name>A0A7G5BUQ3_9BACL</name>
<dbReference type="InterPro" id="IPR036291">
    <property type="entry name" value="NAD(P)-bd_dom_sf"/>
</dbReference>
<dbReference type="SUPFAM" id="SSF51735">
    <property type="entry name" value="NAD(P)-binding Rossmann-fold domains"/>
    <property type="match status" value="1"/>
</dbReference>
<dbReference type="Proteomes" id="UP000515679">
    <property type="component" value="Chromosome"/>
</dbReference>
<organism evidence="2 3">
    <name type="scientific">Cohnella cholangitidis</name>
    <dbReference type="NCBI Taxonomy" id="2598458"/>
    <lineage>
        <taxon>Bacteria</taxon>
        <taxon>Bacillati</taxon>
        <taxon>Bacillota</taxon>
        <taxon>Bacilli</taxon>
        <taxon>Bacillales</taxon>
        <taxon>Paenibacillaceae</taxon>
        <taxon>Cohnella</taxon>
    </lineage>
</organism>
<dbReference type="SMART" id="SM00829">
    <property type="entry name" value="PKS_ER"/>
    <property type="match status" value="1"/>
</dbReference>
<sequence length="328" mass="36156">MKAIVATKYGSPDVLQLREIAKPIPKDNEIRIRIYAASVTPSDCAFRKADPFFIRFMYGLRKPKFSVLGVELAGEVEAVGNKVKLYKEGDRIFGLSTRSFGAYAEYKCLPEGDLLSIKPSNTTYEEAVGICDGATTALSFLRDIARVKRGQKVLVNGASGAVGAYAVQLAKYYGAEVTAVCSAANFELVRSLGADKAIDYTRDDFTKSGHTFDVIFDAVGKSSYSRCKGSLNPKGMYLGTVPTLALMLNMLWTSMFRSKKAIFSPTGLKQNKENLVFLKELVESGNIKPVIDRRYPLEQIAEAHRYVEKGHKKGNVVIALDWTVQTVE</sequence>
<evidence type="ECO:0000313" key="3">
    <source>
        <dbReference type="Proteomes" id="UP000515679"/>
    </source>
</evidence>
<dbReference type="InterPro" id="IPR020843">
    <property type="entry name" value="ER"/>
</dbReference>
<dbReference type="RefSeq" id="WP_182302044.1">
    <property type="nucleotide sequence ID" value="NZ_CP041969.1"/>
</dbReference>
<dbReference type="AlphaFoldDB" id="A0A7G5BUQ3"/>
<dbReference type="KEGG" id="cchl:FPL14_05320"/>
<dbReference type="PANTHER" id="PTHR44013:SF1">
    <property type="entry name" value="ZINC-TYPE ALCOHOL DEHYDROGENASE-LIKE PROTEIN C16A3.02C"/>
    <property type="match status" value="1"/>
</dbReference>
<feature type="domain" description="Enoyl reductase (ER)" evidence="1">
    <location>
        <begin position="10"/>
        <end position="318"/>
    </location>
</feature>
<evidence type="ECO:0000313" key="2">
    <source>
        <dbReference type="EMBL" id="QMV40687.1"/>
    </source>
</evidence>
<dbReference type="SUPFAM" id="SSF50129">
    <property type="entry name" value="GroES-like"/>
    <property type="match status" value="1"/>
</dbReference>
<protein>
    <submittedName>
        <fullName evidence="2">NAD(P)-dependent alcohol dehydrogenase</fullName>
    </submittedName>
</protein>
<keyword evidence="3" id="KW-1185">Reference proteome</keyword>
<proteinExistence type="predicted"/>
<dbReference type="CDD" id="cd08267">
    <property type="entry name" value="MDR1"/>
    <property type="match status" value="1"/>
</dbReference>
<dbReference type="InterPro" id="IPR011032">
    <property type="entry name" value="GroES-like_sf"/>
</dbReference>
<dbReference type="PANTHER" id="PTHR44013">
    <property type="entry name" value="ZINC-TYPE ALCOHOL DEHYDROGENASE-LIKE PROTEIN C16A3.02C"/>
    <property type="match status" value="1"/>
</dbReference>